<evidence type="ECO:0000256" key="1">
    <source>
        <dbReference type="SAM" id="MobiDB-lite"/>
    </source>
</evidence>
<feature type="compositionally biased region" description="Basic and acidic residues" evidence="1">
    <location>
        <begin position="71"/>
        <end position="85"/>
    </location>
</feature>
<name>A0AAD7EV81_9AGAR</name>
<reference evidence="2" key="1">
    <citation type="submission" date="2023-03" db="EMBL/GenBank/DDBJ databases">
        <title>Massive genome expansion in bonnet fungi (Mycena s.s.) driven by repeated elements and novel gene families across ecological guilds.</title>
        <authorList>
            <consortium name="Lawrence Berkeley National Laboratory"/>
            <person name="Harder C.B."/>
            <person name="Miyauchi S."/>
            <person name="Viragh M."/>
            <person name="Kuo A."/>
            <person name="Thoen E."/>
            <person name="Andreopoulos B."/>
            <person name="Lu D."/>
            <person name="Skrede I."/>
            <person name="Drula E."/>
            <person name="Henrissat B."/>
            <person name="Morin E."/>
            <person name="Kohler A."/>
            <person name="Barry K."/>
            <person name="LaButti K."/>
            <person name="Morin E."/>
            <person name="Salamov A."/>
            <person name="Lipzen A."/>
            <person name="Mereny Z."/>
            <person name="Hegedus B."/>
            <person name="Baldrian P."/>
            <person name="Stursova M."/>
            <person name="Weitz H."/>
            <person name="Taylor A."/>
            <person name="Grigoriev I.V."/>
            <person name="Nagy L.G."/>
            <person name="Martin F."/>
            <person name="Kauserud H."/>
        </authorList>
    </citation>
    <scope>NUCLEOTIDE SEQUENCE</scope>
    <source>
        <strain evidence="2">CBHHK002</strain>
    </source>
</reference>
<dbReference type="AlphaFoldDB" id="A0AAD7EV81"/>
<sequence length="103" mass="11308">MGKRLKAPDSESINELEARLADMKKGQSEKCPQGRSKGFKNRTKALQTGAEGDTTIDTPTDANANGAMPSKEPKPAKEPKSERINENILWKSNGVIMDLFHKP</sequence>
<organism evidence="2 3">
    <name type="scientific">Mycena albidolilacea</name>
    <dbReference type="NCBI Taxonomy" id="1033008"/>
    <lineage>
        <taxon>Eukaryota</taxon>
        <taxon>Fungi</taxon>
        <taxon>Dikarya</taxon>
        <taxon>Basidiomycota</taxon>
        <taxon>Agaricomycotina</taxon>
        <taxon>Agaricomycetes</taxon>
        <taxon>Agaricomycetidae</taxon>
        <taxon>Agaricales</taxon>
        <taxon>Marasmiineae</taxon>
        <taxon>Mycenaceae</taxon>
        <taxon>Mycena</taxon>
    </lineage>
</organism>
<dbReference type="EMBL" id="JARIHO010000012">
    <property type="protein sequence ID" value="KAJ7352093.1"/>
    <property type="molecule type" value="Genomic_DNA"/>
</dbReference>
<accession>A0AAD7EV81</accession>
<comment type="caution">
    <text evidence="2">The sequence shown here is derived from an EMBL/GenBank/DDBJ whole genome shotgun (WGS) entry which is preliminary data.</text>
</comment>
<evidence type="ECO:0000313" key="3">
    <source>
        <dbReference type="Proteomes" id="UP001218218"/>
    </source>
</evidence>
<gene>
    <name evidence="2" type="ORF">DFH08DRAFT_805374</name>
</gene>
<proteinExistence type="predicted"/>
<feature type="region of interest" description="Disordered" evidence="1">
    <location>
        <begin position="22"/>
        <end position="86"/>
    </location>
</feature>
<keyword evidence="3" id="KW-1185">Reference proteome</keyword>
<evidence type="ECO:0000313" key="2">
    <source>
        <dbReference type="EMBL" id="KAJ7352093.1"/>
    </source>
</evidence>
<dbReference type="Proteomes" id="UP001218218">
    <property type="component" value="Unassembled WGS sequence"/>
</dbReference>
<protein>
    <submittedName>
        <fullName evidence="2">Uncharacterized protein</fullName>
    </submittedName>
</protein>